<dbReference type="Pfam" id="PF00854">
    <property type="entry name" value="PTR2"/>
    <property type="match status" value="1"/>
</dbReference>
<dbReference type="OrthoDB" id="8904098at2759"/>
<evidence type="ECO:0000256" key="3">
    <source>
        <dbReference type="ARBA" id="ARBA00022692"/>
    </source>
</evidence>
<comment type="caution">
    <text evidence="9">The sequence shown here is derived from an EMBL/GenBank/DDBJ whole genome shotgun (WGS) entry which is preliminary data.</text>
</comment>
<dbReference type="Proteomes" id="UP001152561">
    <property type="component" value="Unassembled WGS sequence"/>
</dbReference>
<feature type="region of interest" description="Disordered" evidence="7">
    <location>
        <begin position="1"/>
        <end position="27"/>
    </location>
</feature>
<evidence type="ECO:0000256" key="4">
    <source>
        <dbReference type="ARBA" id="ARBA00022989"/>
    </source>
</evidence>
<dbReference type="PROSITE" id="PS01022">
    <property type="entry name" value="PTR2_1"/>
    <property type="match status" value="1"/>
</dbReference>
<evidence type="ECO:0000313" key="10">
    <source>
        <dbReference type="Proteomes" id="UP001152561"/>
    </source>
</evidence>
<dbReference type="InterPro" id="IPR000109">
    <property type="entry name" value="POT_fam"/>
</dbReference>
<feature type="transmembrane region" description="Helical" evidence="8">
    <location>
        <begin position="496"/>
        <end position="519"/>
    </location>
</feature>
<evidence type="ECO:0000256" key="1">
    <source>
        <dbReference type="ARBA" id="ARBA00004141"/>
    </source>
</evidence>
<evidence type="ECO:0000256" key="8">
    <source>
        <dbReference type="SAM" id="Phobius"/>
    </source>
</evidence>
<dbReference type="SUPFAM" id="SSF103473">
    <property type="entry name" value="MFS general substrate transporter"/>
    <property type="match status" value="1"/>
</dbReference>
<feature type="transmembrane region" description="Helical" evidence="8">
    <location>
        <begin position="194"/>
        <end position="214"/>
    </location>
</feature>
<accession>A0A9Q1MAB2</accession>
<dbReference type="GO" id="GO:0006857">
    <property type="term" value="P:oligopeptide transport"/>
    <property type="evidence" value="ECO:0007669"/>
    <property type="project" value="InterPro"/>
</dbReference>
<feature type="transmembrane region" description="Helical" evidence="8">
    <location>
        <begin position="543"/>
        <end position="567"/>
    </location>
</feature>
<feature type="transmembrane region" description="Helical" evidence="8">
    <location>
        <begin position="148"/>
        <end position="174"/>
    </location>
</feature>
<proteinExistence type="inferred from homology"/>
<dbReference type="InterPro" id="IPR018456">
    <property type="entry name" value="PTR2_symporter_CS"/>
</dbReference>
<keyword evidence="10" id="KW-1185">Reference proteome</keyword>
<keyword evidence="3 8" id="KW-0812">Transmembrane</keyword>
<feature type="transmembrane region" description="Helical" evidence="8">
    <location>
        <begin position="103"/>
        <end position="127"/>
    </location>
</feature>
<dbReference type="PANTHER" id="PTHR11654">
    <property type="entry name" value="OLIGOPEPTIDE TRANSPORTER-RELATED"/>
    <property type="match status" value="1"/>
</dbReference>
<dbReference type="GO" id="GO:0016020">
    <property type="term" value="C:membrane"/>
    <property type="evidence" value="ECO:0007669"/>
    <property type="project" value="UniProtKB-SubCell"/>
</dbReference>
<dbReference type="CDD" id="cd17416">
    <property type="entry name" value="MFS_NPF1_2"/>
    <property type="match status" value="1"/>
</dbReference>
<keyword evidence="4 8" id="KW-1133">Transmembrane helix</keyword>
<keyword evidence="5 8" id="KW-0472">Membrane</keyword>
<evidence type="ECO:0000256" key="6">
    <source>
        <dbReference type="ARBA" id="ARBA00044504"/>
    </source>
</evidence>
<feature type="transmembrane region" description="Helical" evidence="8">
    <location>
        <begin position="414"/>
        <end position="435"/>
    </location>
</feature>
<protein>
    <submittedName>
        <fullName evidence="9">Uncharacterized protein</fullName>
    </submittedName>
</protein>
<dbReference type="InterPro" id="IPR036259">
    <property type="entry name" value="MFS_trans_sf"/>
</dbReference>
<evidence type="ECO:0000313" key="9">
    <source>
        <dbReference type="EMBL" id="KAJ8553346.1"/>
    </source>
</evidence>
<evidence type="ECO:0000256" key="2">
    <source>
        <dbReference type="ARBA" id="ARBA00005982"/>
    </source>
</evidence>
<dbReference type="AlphaFoldDB" id="A0A9Q1MAB2"/>
<dbReference type="EMBL" id="JAJAGQ010000009">
    <property type="protein sequence ID" value="KAJ8553346.1"/>
    <property type="molecule type" value="Genomic_DNA"/>
</dbReference>
<comment type="similarity">
    <text evidence="2">Belongs to the major facilitator superfamily. Proton-dependent oligopeptide transporter (POT/PTR) (TC 2.A.17) family.</text>
</comment>
<dbReference type="GO" id="GO:0022857">
    <property type="term" value="F:transmembrane transporter activity"/>
    <property type="evidence" value="ECO:0007669"/>
    <property type="project" value="InterPro"/>
</dbReference>
<name>A0A9Q1MAB2_9SOLA</name>
<comment type="subcellular location">
    <subcellularLocation>
        <location evidence="1">Membrane</location>
        <topology evidence="1">Multi-pass membrane protein</topology>
    </subcellularLocation>
</comment>
<evidence type="ECO:0000256" key="7">
    <source>
        <dbReference type="SAM" id="MobiDB-lite"/>
    </source>
</evidence>
<comment type="similarity">
    <text evidence="6">Belongs to the major facilitator superfamily. Phosphate:H(+) symporter (TC 2.A.1.9) family.</text>
</comment>
<sequence>MEQEMTELLSLDQSTKMEDSEKQTSIPIKSRKKGGLITMPFIIANEALEKVASYGLLPNMTFYLMREYKMEVTSAQNLLFFWSAATNFLPLVGAFVADSYLGRFLAIGLGSIFSFLGNTVLWLTAMIPKVRPPPCNGQACKSATTSQYVLLVFSFLLMSIGAGGIRPCSLAFGANQFDKGDNPNKQRVLESFFAWYYTSSIVSVLIALTGIVYLQDRMGWKIGFGVPAILMFLSALFFFLASPFYIKQKVRSNLFASFIQVIVVAYKNRKLPYPNQNSDYHHKNGSGPQVPTEKLRFLNKACIIKSPEDVKPNGVAVNPWNLCTVEQVEELKALIRVMPLWSTGIMLSINLSQSSFPLLQAQSMDRYLTKGFQIPAGSFGMFLMIALTLWVFLYDRVILPLASKIRGRPVRLTPLVRMGIGIFVSCLSMLVSGIVEHVRRRRAINQGLLNNPQGIVEMSAMWLILQNSLNGIAEAFSAIGSTEFYYSELPRSMSSLASALFGLGMAVANLLASVILSAVDKYTKGEGKESWVSSSINKGHYEYYYWLLAVMTAFNLLYFVACSWAYGPSVDIDITKRMLEVSDDDDDLPQDNVSRRELNSL</sequence>
<gene>
    <name evidence="9" type="ORF">K7X08_024024</name>
</gene>
<evidence type="ECO:0000256" key="5">
    <source>
        <dbReference type="ARBA" id="ARBA00023136"/>
    </source>
</evidence>
<feature type="transmembrane region" description="Helical" evidence="8">
    <location>
        <begin position="78"/>
        <end position="97"/>
    </location>
</feature>
<feature type="transmembrane region" description="Helical" evidence="8">
    <location>
        <begin position="374"/>
        <end position="394"/>
    </location>
</feature>
<dbReference type="Gene3D" id="1.20.1250.20">
    <property type="entry name" value="MFS general substrate transporter like domains"/>
    <property type="match status" value="1"/>
</dbReference>
<organism evidence="9 10">
    <name type="scientific">Anisodus acutangulus</name>
    <dbReference type="NCBI Taxonomy" id="402998"/>
    <lineage>
        <taxon>Eukaryota</taxon>
        <taxon>Viridiplantae</taxon>
        <taxon>Streptophyta</taxon>
        <taxon>Embryophyta</taxon>
        <taxon>Tracheophyta</taxon>
        <taxon>Spermatophyta</taxon>
        <taxon>Magnoliopsida</taxon>
        <taxon>eudicotyledons</taxon>
        <taxon>Gunneridae</taxon>
        <taxon>Pentapetalae</taxon>
        <taxon>asterids</taxon>
        <taxon>lamiids</taxon>
        <taxon>Solanales</taxon>
        <taxon>Solanaceae</taxon>
        <taxon>Solanoideae</taxon>
        <taxon>Hyoscyameae</taxon>
        <taxon>Anisodus</taxon>
    </lineage>
</organism>
<feature type="transmembrane region" description="Helical" evidence="8">
    <location>
        <begin position="226"/>
        <end position="246"/>
    </location>
</feature>
<reference evidence="10" key="1">
    <citation type="journal article" date="2023" name="Proc. Natl. Acad. Sci. U.S.A.">
        <title>Genomic and structural basis for evolution of tropane alkaloid biosynthesis.</title>
        <authorList>
            <person name="Wanga Y.-J."/>
            <person name="Taina T."/>
            <person name="Yua J.-Y."/>
            <person name="Lia J."/>
            <person name="Xua B."/>
            <person name="Chenc J."/>
            <person name="D'Auriad J.C."/>
            <person name="Huanga J.-P."/>
            <person name="Huanga S.-X."/>
        </authorList>
    </citation>
    <scope>NUCLEOTIDE SEQUENCE [LARGE SCALE GENOMIC DNA]</scope>
    <source>
        <strain evidence="10">cv. KIB-2019</strain>
    </source>
</reference>